<proteinExistence type="predicted"/>
<keyword evidence="3" id="KW-0274">FAD</keyword>
<dbReference type="InterPro" id="IPR027477">
    <property type="entry name" value="Succ_DH/fumarate_Rdtase_cat_sf"/>
</dbReference>
<organism evidence="6 7">
    <name type="scientific">Rhodococcus artemisiae</name>
    <dbReference type="NCBI Taxonomy" id="714159"/>
    <lineage>
        <taxon>Bacteria</taxon>
        <taxon>Bacillati</taxon>
        <taxon>Actinomycetota</taxon>
        <taxon>Actinomycetes</taxon>
        <taxon>Mycobacteriales</taxon>
        <taxon>Nocardiaceae</taxon>
        <taxon>Rhodococcus</taxon>
    </lineage>
</organism>
<dbReference type="PANTHER" id="PTHR43400">
    <property type="entry name" value="FUMARATE REDUCTASE"/>
    <property type="match status" value="1"/>
</dbReference>
<comment type="cofactor">
    <cofactor evidence="1">
        <name>FAD</name>
        <dbReference type="ChEBI" id="CHEBI:57692"/>
    </cofactor>
</comment>
<dbReference type="RefSeq" id="WP_330132562.1">
    <property type="nucleotide sequence ID" value="NZ_JAUTXY010000002.1"/>
</dbReference>
<keyword evidence="7" id="KW-1185">Reference proteome</keyword>
<evidence type="ECO:0000256" key="3">
    <source>
        <dbReference type="ARBA" id="ARBA00022827"/>
    </source>
</evidence>
<dbReference type="InterPro" id="IPR050315">
    <property type="entry name" value="FAD-oxidoreductase_2"/>
</dbReference>
<dbReference type="SUPFAM" id="SSF56425">
    <property type="entry name" value="Succinate dehydrogenase/fumarate reductase flavoprotein, catalytic domain"/>
    <property type="match status" value="1"/>
</dbReference>
<dbReference type="Gene3D" id="3.50.50.60">
    <property type="entry name" value="FAD/NAD(P)-binding domain"/>
    <property type="match status" value="2"/>
</dbReference>
<keyword evidence="2" id="KW-0285">Flavoprotein</keyword>
<dbReference type="EMBL" id="JAUTXY010000002">
    <property type="protein sequence ID" value="MEE2057316.1"/>
    <property type="molecule type" value="Genomic_DNA"/>
</dbReference>
<name>A0ABU7L700_9NOCA</name>
<comment type="caution">
    <text evidence="6">The sequence shown here is derived from an EMBL/GenBank/DDBJ whole genome shotgun (WGS) entry which is preliminary data.</text>
</comment>
<protein>
    <submittedName>
        <fullName evidence="6">FAD-dependent oxidoreductase</fullName>
    </submittedName>
</protein>
<dbReference type="SUPFAM" id="SSF51905">
    <property type="entry name" value="FAD/NAD(P)-binding domain"/>
    <property type="match status" value="1"/>
</dbReference>
<evidence type="ECO:0000313" key="6">
    <source>
        <dbReference type="EMBL" id="MEE2057316.1"/>
    </source>
</evidence>
<feature type="domain" description="FAD-dependent oxidoreductase 2 FAD-binding" evidence="5">
    <location>
        <begin position="8"/>
        <end position="521"/>
    </location>
</feature>
<evidence type="ECO:0000256" key="1">
    <source>
        <dbReference type="ARBA" id="ARBA00001974"/>
    </source>
</evidence>
<dbReference type="Proteomes" id="UP001336020">
    <property type="component" value="Unassembled WGS sequence"/>
</dbReference>
<sequence>MPMQETYDVIVLGSGAAGLTAALAAALEGVDVAVFEKAELIGGTTALSGAGIWVPGNPVAAEKGVEDSLEEGIAYLSSLSNGMILPELAEALIAGGPGFVDFLHEHTDLRLQLVEGYPDYHPEHPGGKPGGGRTLEPGLFSFAGIEEWIDRIAGDIQRIVLAEMPLGGGTGVVAPETLATRAEAEEEGLGRALVGGLLKACLQRGVDVHAGTRALRLCTDEDVVDGVEVETGDGVKTIGSSAVVLATGGFEYDPDLVRDFLRGPLTRPIGAPTNTGDGLRMAMRVGARLGNMREAWWSPSVPCPGTRRDGAPVAMLSSRERALPGSIMVNRYGRRFANEAANYNAFGGAFHHLDESRLEYPNLPAYMIFDQSTVDRFGVFGARPGDPVPEWVVRASSISELAAALDLPVDSVTDTVARFNDHAAHGVDPDFSRGSSAFDRFPGGRMGDPDSSGATLGPVETAPFYAVEVISSALGTKGGPRTDVEGRVLDVDGDVIEGLYAAGNVMANPSGMVYGGAGATLAVAGVWGIAAGRAAVADRVPARPEAMQTWADA</sequence>
<dbReference type="InterPro" id="IPR036188">
    <property type="entry name" value="FAD/NAD-bd_sf"/>
</dbReference>
<accession>A0ABU7L700</accession>
<dbReference type="InterPro" id="IPR003953">
    <property type="entry name" value="FAD-dep_OxRdtase_2_FAD-bd"/>
</dbReference>
<evidence type="ECO:0000313" key="7">
    <source>
        <dbReference type="Proteomes" id="UP001336020"/>
    </source>
</evidence>
<evidence type="ECO:0000259" key="5">
    <source>
        <dbReference type="Pfam" id="PF00890"/>
    </source>
</evidence>
<evidence type="ECO:0000256" key="4">
    <source>
        <dbReference type="ARBA" id="ARBA00023002"/>
    </source>
</evidence>
<keyword evidence="4" id="KW-0560">Oxidoreductase</keyword>
<gene>
    <name evidence="6" type="ORF">Q7514_07220</name>
</gene>
<evidence type="ECO:0000256" key="2">
    <source>
        <dbReference type="ARBA" id="ARBA00022630"/>
    </source>
</evidence>
<reference evidence="6 7" key="1">
    <citation type="submission" date="2023-07" db="EMBL/GenBank/DDBJ databases">
        <authorList>
            <person name="Girao M."/>
            <person name="Carvalho M.F."/>
        </authorList>
    </citation>
    <scope>NUCLEOTIDE SEQUENCE [LARGE SCALE GENOMIC DNA]</scope>
    <source>
        <strain evidence="6 7">YIM65754</strain>
    </source>
</reference>
<dbReference type="Pfam" id="PF00890">
    <property type="entry name" value="FAD_binding_2"/>
    <property type="match status" value="1"/>
</dbReference>
<dbReference type="PANTHER" id="PTHR43400:SF10">
    <property type="entry name" value="3-OXOSTEROID 1-DEHYDROGENASE"/>
    <property type="match status" value="1"/>
</dbReference>